<evidence type="ECO:0000313" key="2">
    <source>
        <dbReference type="EMBL" id="OOG22014.1"/>
    </source>
</evidence>
<protein>
    <submittedName>
        <fullName evidence="2">Uncharacterized protein</fullName>
    </submittedName>
</protein>
<keyword evidence="3" id="KW-1185">Reference proteome</keyword>
<feature type="region of interest" description="Disordered" evidence="1">
    <location>
        <begin position="281"/>
        <end position="300"/>
    </location>
</feature>
<accession>A0A1V3NAF6</accession>
<gene>
    <name evidence="2" type="ORF">B1C78_15630</name>
</gene>
<dbReference type="STRING" id="108003.B1C78_15630"/>
<evidence type="ECO:0000313" key="3">
    <source>
        <dbReference type="Proteomes" id="UP000189462"/>
    </source>
</evidence>
<dbReference type="AlphaFoldDB" id="A0A1V3NAF6"/>
<name>A0A1V3NAF6_9GAMM</name>
<reference evidence="2 3" key="1">
    <citation type="submission" date="2017-02" db="EMBL/GenBank/DDBJ databases">
        <title>Genomic diversity within the haloalkaliphilic genus Thioalkalivibrio.</title>
        <authorList>
            <person name="Ahn A.-C."/>
            <person name="Meier-Kolthoff J."/>
            <person name="Overmars L."/>
            <person name="Richter M."/>
            <person name="Woyke T."/>
            <person name="Sorokin D.Y."/>
            <person name="Muyzer G."/>
        </authorList>
    </citation>
    <scope>NUCLEOTIDE SEQUENCE [LARGE SCALE GENOMIC DNA]</scope>
    <source>
        <strain evidence="2 3">ALJD</strain>
    </source>
</reference>
<comment type="caution">
    <text evidence="2">The sequence shown here is derived from an EMBL/GenBank/DDBJ whole genome shotgun (WGS) entry which is preliminary data.</text>
</comment>
<evidence type="ECO:0000256" key="1">
    <source>
        <dbReference type="SAM" id="MobiDB-lite"/>
    </source>
</evidence>
<dbReference type="EMBL" id="MVBK01000112">
    <property type="protein sequence ID" value="OOG22014.1"/>
    <property type="molecule type" value="Genomic_DNA"/>
</dbReference>
<organism evidence="2 3">
    <name type="scientific">Thioalkalivibrio denitrificans</name>
    <dbReference type="NCBI Taxonomy" id="108003"/>
    <lineage>
        <taxon>Bacteria</taxon>
        <taxon>Pseudomonadati</taxon>
        <taxon>Pseudomonadota</taxon>
        <taxon>Gammaproteobacteria</taxon>
        <taxon>Chromatiales</taxon>
        <taxon>Ectothiorhodospiraceae</taxon>
        <taxon>Thioalkalivibrio</taxon>
    </lineage>
</organism>
<sequence>MSAGTGQARAQVDLEPPPEGYYRPSDAFSFVVPADMPPERLQRLRLALNDIDVTAFVRREADRAIFSPPQPLAYGTHRLRLVEHAEDGAIHELALWTVQVRRSSAFQEADGRANLDLALSNRVSDRRLDGGVPRNTAQGALTAEGRVADDDWALRGHIGLLHNSQTELMPRDQHVDLATGLVEGSRGPVVLRAGDHAIPATGLVMRDFARRGLSGSLRFDDLRSEVTAFAMRTEAISGFHHRFGVGDTGHRTDGAMLSVAPLTDRPERLQIQVLYLDASGSTVGSGTEGDTETSRGNASSVAVDSLLGEQRWRLRAELARSSARFDEAAPSVSESDTAHSLLAMYTHPQHLANGAAFNWHAGAEHTLVGPWFFSLGNPALAADRRLVRAFSGFQWGGLGINGQVAREHDNVDDDPNLPRLRTDYLTLGTQYTPALVPREEGIARLFNQPSLALVIQDMAQRYDRVPAAFGGDDVDQDTRVIHAGLRFVPGTWAWDVSHTFTRFENHAGTQPDYDNGLTELGLDVMVGDRYSLRPRVQYNTLRDRDNDTTTRTTTAGLGVWAALVPGRVDVSLDYSLNRTKGGDDSVDTDTQTVTGMLNWQLRTPRENRPGISLFASGSYQDNDNGAGIGNDVYQLFAGMRIGWPVSY</sequence>
<proteinExistence type="predicted"/>
<dbReference type="Proteomes" id="UP000189462">
    <property type="component" value="Unassembled WGS sequence"/>
</dbReference>